<accession>A0A2T3MFY1</accession>
<reference evidence="3 4" key="1">
    <citation type="submission" date="2018-03" db="EMBL/GenBank/DDBJ databases">
        <title>Whole genome sequencing of Histamine producing bacteria.</title>
        <authorList>
            <person name="Butler K."/>
        </authorList>
    </citation>
    <scope>NUCLEOTIDE SEQUENCE [LARGE SCALE GENOMIC DNA]</scope>
    <source>
        <strain evidence="3 4">ATCC 33979</strain>
    </source>
</reference>
<dbReference type="EMBL" id="PYOJ01000003">
    <property type="protein sequence ID" value="PSV92859.1"/>
    <property type="molecule type" value="Genomic_DNA"/>
</dbReference>
<sequence>MDKFEMISVSIVLYKNKLSEIKNKVSYLCSSNLISNVFLVDNSEDPTVTSKDFTCFDKVTVFSGHGNLGYGRGHNLAFFSTELKSKYHLIVNLDVEFDIVILNDIVKYMDNNSDVVQLMPKVLNPDMTIQRVCKKLPSPSNLIFRRFFSKSKLFHLINDDYEIKSYDYSYILDSPYLSGCFMFCRSSSFSNIGGFDERYFMYPEDIDLTRRMYKIGRTVCYPHVHVIHEHGKASFKSKKMAYIHSVNMIKYFNKWGWLVDSERAEFNNKIDEFIENNK</sequence>
<dbReference type="PANTHER" id="PTHR43179">
    <property type="entry name" value="RHAMNOSYLTRANSFERASE WBBL"/>
    <property type="match status" value="1"/>
</dbReference>
<dbReference type="RefSeq" id="WP_107277310.1">
    <property type="nucleotide sequence ID" value="NZ_PYOJ01000003.1"/>
</dbReference>
<dbReference type="Gene3D" id="3.90.550.10">
    <property type="entry name" value="Spore Coat Polysaccharide Biosynthesis Protein SpsA, Chain A"/>
    <property type="match status" value="1"/>
</dbReference>
<name>A0A2T3MFY1_PHOLE</name>
<feature type="domain" description="Galactosyltransferase C-terminal" evidence="2">
    <location>
        <begin position="164"/>
        <end position="224"/>
    </location>
</feature>
<dbReference type="OrthoDB" id="5291101at2"/>
<evidence type="ECO:0000259" key="2">
    <source>
        <dbReference type="Pfam" id="PF02709"/>
    </source>
</evidence>
<dbReference type="Pfam" id="PF02709">
    <property type="entry name" value="Glyco_transf_7C"/>
    <property type="match status" value="1"/>
</dbReference>
<dbReference type="PANTHER" id="PTHR43179:SF10">
    <property type="entry name" value="GLYCOSYL TRANSFERASE"/>
    <property type="match status" value="1"/>
</dbReference>
<gene>
    <name evidence="3" type="ORF">CTM89_04210</name>
</gene>
<dbReference type="SUPFAM" id="SSF53448">
    <property type="entry name" value="Nucleotide-diphospho-sugar transferases"/>
    <property type="match status" value="1"/>
</dbReference>
<dbReference type="GO" id="GO:0016740">
    <property type="term" value="F:transferase activity"/>
    <property type="evidence" value="ECO:0007669"/>
    <property type="project" value="UniProtKB-KW"/>
</dbReference>
<dbReference type="InterPro" id="IPR027791">
    <property type="entry name" value="Galactosyl_T_C"/>
</dbReference>
<dbReference type="Proteomes" id="UP000240410">
    <property type="component" value="Unassembled WGS sequence"/>
</dbReference>
<dbReference type="InterPro" id="IPR029044">
    <property type="entry name" value="Nucleotide-diphossugar_trans"/>
</dbReference>
<evidence type="ECO:0000256" key="1">
    <source>
        <dbReference type="ARBA" id="ARBA00022679"/>
    </source>
</evidence>
<organism evidence="3 4">
    <name type="scientific">Photobacterium leiognathi</name>
    <dbReference type="NCBI Taxonomy" id="553611"/>
    <lineage>
        <taxon>Bacteria</taxon>
        <taxon>Pseudomonadati</taxon>
        <taxon>Pseudomonadota</taxon>
        <taxon>Gammaproteobacteria</taxon>
        <taxon>Vibrionales</taxon>
        <taxon>Vibrionaceae</taxon>
        <taxon>Photobacterium</taxon>
    </lineage>
</organism>
<keyword evidence="1 3" id="KW-0808">Transferase</keyword>
<proteinExistence type="predicted"/>
<comment type="caution">
    <text evidence="3">The sequence shown here is derived from an EMBL/GenBank/DDBJ whole genome shotgun (WGS) entry which is preliminary data.</text>
</comment>
<protein>
    <submittedName>
        <fullName evidence="3">Glycosyl transferase family 2</fullName>
    </submittedName>
</protein>
<evidence type="ECO:0000313" key="4">
    <source>
        <dbReference type="Proteomes" id="UP000240410"/>
    </source>
</evidence>
<dbReference type="AlphaFoldDB" id="A0A2T3MFY1"/>
<evidence type="ECO:0000313" key="3">
    <source>
        <dbReference type="EMBL" id="PSV92859.1"/>
    </source>
</evidence>